<dbReference type="Pfam" id="PF02682">
    <property type="entry name" value="CT_C_D"/>
    <property type="match status" value="1"/>
</dbReference>
<comment type="caution">
    <text evidence="5">The sequence shown here is derived from an EMBL/GenBank/DDBJ whole genome shotgun (WGS) entry which is preliminary data.</text>
</comment>
<name>A0A4Z1E0E1_9MICO</name>
<dbReference type="SUPFAM" id="SSF50891">
    <property type="entry name" value="Cyclophilin-like"/>
    <property type="match status" value="1"/>
</dbReference>
<evidence type="ECO:0000256" key="1">
    <source>
        <dbReference type="ARBA" id="ARBA00022741"/>
    </source>
</evidence>
<evidence type="ECO:0000256" key="2">
    <source>
        <dbReference type="ARBA" id="ARBA00022801"/>
    </source>
</evidence>
<dbReference type="InterPro" id="IPR010016">
    <property type="entry name" value="PxpB"/>
</dbReference>
<proteinExistence type="predicted"/>
<keyword evidence="1" id="KW-0547">Nucleotide-binding</keyword>
<dbReference type="InterPro" id="IPR003833">
    <property type="entry name" value="CT_C_D"/>
</dbReference>
<feature type="domain" description="Carboxyltransferase" evidence="4">
    <location>
        <begin position="1"/>
        <end position="191"/>
    </location>
</feature>
<dbReference type="OrthoDB" id="9768696at2"/>
<dbReference type="NCBIfam" id="TIGR00370">
    <property type="entry name" value="5-oxoprolinase subunit PxpB"/>
    <property type="match status" value="1"/>
</dbReference>
<keyword evidence="2 5" id="KW-0378">Hydrolase</keyword>
<dbReference type="GO" id="GO:0005524">
    <property type="term" value="F:ATP binding"/>
    <property type="evidence" value="ECO:0007669"/>
    <property type="project" value="UniProtKB-KW"/>
</dbReference>
<keyword evidence="3" id="KW-0067">ATP-binding</keyword>
<sequence length="207" mass="21080">MRSRRYGERDVLVDVPAAAVAHALAAQVVGLPGVVDVVPAARTLLVRCADERVAVALAADLSSRGAPEAGAATAGSRREIVIEVVYDGADLAVVAAASGLTPAEVVARHAGTAYTAAFAGFAPGFVYLAGLDPVLATPRLAVPRTRVPAGSVALAADMTAVYPRSSPGGWNLLGRTGAVLFDLARPRPALIEPGDTVRFVDVGRGHA</sequence>
<protein>
    <submittedName>
        <fullName evidence="5">Allophanate hydrolase 2 subunit 1</fullName>
    </submittedName>
</protein>
<evidence type="ECO:0000259" key="4">
    <source>
        <dbReference type="SMART" id="SM00796"/>
    </source>
</evidence>
<dbReference type="RefSeq" id="WP_135850587.1">
    <property type="nucleotide sequence ID" value="NZ_RHPJ01000004.1"/>
</dbReference>
<dbReference type="AlphaFoldDB" id="A0A4Z1E0E1"/>
<dbReference type="Proteomes" id="UP000297318">
    <property type="component" value="Unassembled WGS sequence"/>
</dbReference>
<keyword evidence="6" id="KW-1185">Reference proteome</keyword>
<dbReference type="GO" id="GO:0016787">
    <property type="term" value="F:hydrolase activity"/>
    <property type="evidence" value="ECO:0007669"/>
    <property type="project" value="UniProtKB-KW"/>
</dbReference>
<dbReference type="InterPro" id="IPR029000">
    <property type="entry name" value="Cyclophilin-like_dom_sf"/>
</dbReference>
<dbReference type="PANTHER" id="PTHR34698:SF2">
    <property type="entry name" value="5-OXOPROLINASE SUBUNIT B"/>
    <property type="match status" value="1"/>
</dbReference>
<gene>
    <name evidence="5" type="ORF">SERN_2564</name>
</gene>
<dbReference type="EMBL" id="RHPJ01000004">
    <property type="protein sequence ID" value="TGO03973.1"/>
    <property type="molecule type" value="Genomic_DNA"/>
</dbReference>
<evidence type="ECO:0000256" key="3">
    <source>
        <dbReference type="ARBA" id="ARBA00022840"/>
    </source>
</evidence>
<dbReference type="SMART" id="SM00796">
    <property type="entry name" value="AHS1"/>
    <property type="match status" value="1"/>
</dbReference>
<evidence type="ECO:0000313" key="6">
    <source>
        <dbReference type="Proteomes" id="UP000297318"/>
    </source>
</evidence>
<organism evidence="5 6">
    <name type="scientific">Serinibacter arcticus</name>
    <dbReference type="NCBI Taxonomy" id="1655435"/>
    <lineage>
        <taxon>Bacteria</taxon>
        <taxon>Bacillati</taxon>
        <taxon>Actinomycetota</taxon>
        <taxon>Actinomycetes</taxon>
        <taxon>Micrococcales</taxon>
        <taxon>Beutenbergiaceae</taxon>
        <taxon>Serinibacter</taxon>
    </lineage>
</organism>
<dbReference type="Gene3D" id="3.30.1360.40">
    <property type="match status" value="1"/>
</dbReference>
<evidence type="ECO:0000313" key="5">
    <source>
        <dbReference type="EMBL" id="TGO03973.1"/>
    </source>
</evidence>
<dbReference type="Gene3D" id="2.40.100.10">
    <property type="entry name" value="Cyclophilin-like"/>
    <property type="match status" value="1"/>
</dbReference>
<dbReference type="PANTHER" id="PTHR34698">
    <property type="entry name" value="5-OXOPROLINASE SUBUNIT B"/>
    <property type="match status" value="1"/>
</dbReference>
<reference evidence="5 6" key="1">
    <citation type="submission" date="2018-11" db="EMBL/GenBank/DDBJ databases">
        <title>Complete genome sequencing of the Actinobacteria Serinibacter sp. K3-2.</title>
        <authorList>
            <person name="Rakitin A.L."/>
            <person name="Beletsky A.V."/>
            <person name="Mardanov A.V."/>
            <person name="Ravin N.V."/>
            <person name="Gromova A.S."/>
            <person name="Filippova S.N."/>
            <person name="Gal'Chenko V.F."/>
        </authorList>
    </citation>
    <scope>NUCLEOTIDE SEQUENCE [LARGE SCALE GENOMIC DNA]</scope>
    <source>
        <strain evidence="5 6">K3-2</strain>
    </source>
</reference>
<accession>A0A4Z1E0E1</accession>